<keyword evidence="2" id="KW-0808">Transferase</keyword>
<dbReference type="Proteomes" id="UP000005104">
    <property type="component" value="Chromosome"/>
</dbReference>
<dbReference type="GO" id="GO:0008168">
    <property type="term" value="F:methyltransferase activity"/>
    <property type="evidence" value="ECO:0007669"/>
    <property type="project" value="UniProtKB-KW"/>
</dbReference>
<dbReference type="PRINTS" id="PR00105">
    <property type="entry name" value="C5METTRFRASE"/>
</dbReference>
<protein>
    <submittedName>
        <fullName evidence="5">Uncharacterized protein</fullName>
    </submittedName>
</protein>
<dbReference type="RefSeq" id="WP_007787435.1">
    <property type="nucleotide sequence ID" value="NZ_CM001441.1"/>
</dbReference>
<keyword evidence="6" id="KW-1185">Reference proteome</keyword>
<dbReference type="Gene3D" id="3.90.120.10">
    <property type="entry name" value="DNA Methylase, subunit A, domain 2"/>
    <property type="match status" value="1"/>
</dbReference>
<accession>H5XZX3</accession>
<feature type="region of interest" description="Disordered" evidence="4">
    <location>
        <begin position="329"/>
        <end position="352"/>
    </location>
</feature>
<evidence type="ECO:0000256" key="3">
    <source>
        <dbReference type="ARBA" id="ARBA00022747"/>
    </source>
</evidence>
<evidence type="ECO:0000313" key="5">
    <source>
        <dbReference type="EMBL" id="EHQ92169.1"/>
    </source>
</evidence>
<dbReference type="EMBL" id="CM001441">
    <property type="protein sequence ID" value="EHQ92169.1"/>
    <property type="molecule type" value="Genomic_DNA"/>
</dbReference>
<evidence type="ECO:0000256" key="1">
    <source>
        <dbReference type="ARBA" id="ARBA00022603"/>
    </source>
</evidence>
<sequence length="588" mass="64936">MIEKTLAVLFSGVGGFSHGAKKAKVEYGGQVYKYRLLVAIDCDPVACLNHDIITGDNTAMVMDLFSREQYIAFHGKEPPAEWREVTPWDIWVAFGYQVPNVVFLSPPCKGLSGLLPEESAQSEKYQALNELTVRGMELVLMACYLYGDGEVPDIIHFENVPRITSRGKHLLRQIGDLLKKYCYAVNMNPKHSLGKIGGLGQNRVRFLIMARQQGKIPNLIYLPQKKSLKSIGDVIGPLPLPGDTESCGWMHRVPRLQWKTWIRLALIPAGGDWRDLQRDCYANIYQVVPFDYPAPTVTGSHRPNNGAISVADPRVNYNPRSGAFRVQNWDKPGPTITGSTRTGGSNGISGVADPRIENVQGYGNKYRITRYEEPAPTVTGGRIGSGAVLISDPRVGSGYSNKRKVLEWDKPGTTVTGIADIQSGAQSIADPRLNCSPRSGSYKVQKWEKTASTITSADVHSGSAAVADPRIPEETESGVWMIIAVDGTWHRPLTTFELAMLQSFSRYLPDGRPFQLEGCSDAKAREYIGNAYPSDSAEAICEVTLLALAKADAKIEFELTNETIWVTPVEERDGERELEYENSSKIPR</sequence>
<organism evidence="5 6">
    <name type="scientific">Desulfosporosinus youngiae DSM 17734</name>
    <dbReference type="NCBI Taxonomy" id="768710"/>
    <lineage>
        <taxon>Bacteria</taxon>
        <taxon>Bacillati</taxon>
        <taxon>Bacillota</taxon>
        <taxon>Clostridia</taxon>
        <taxon>Eubacteriales</taxon>
        <taxon>Desulfitobacteriaceae</taxon>
        <taxon>Desulfosporosinus</taxon>
    </lineage>
</organism>
<reference evidence="5 6" key="1">
    <citation type="submission" date="2011-11" db="EMBL/GenBank/DDBJ databases">
        <title>The Noncontiguous Finished genome of Desulfosporosinus youngiae DSM 17734.</title>
        <authorList>
            <consortium name="US DOE Joint Genome Institute (JGI-PGF)"/>
            <person name="Lucas S."/>
            <person name="Han J."/>
            <person name="Lapidus A."/>
            <person name="Cheng J.-F."/>
            <person name="Goodwin L."/>
            <person name="Pitluck S."/>
            <person name="Peters L."/>
            <person name="Ovchinnikova G."/>
            <person name="Lu M."/>
            <person name="Land M.L."/>
            <person name="Hauser L."/>
            <person name="Pester M."/>
            <person name="Spring S."/>
            <person name="Ollivier B."/>
            <person name="Rattei T."/>
            <person name="Klenk H.-P."/>
            <person name="Wagner M."/>
            <person name="Loy A."/>
            <person name="Woyke T.J."/>
        </authorList>
    </citation>
    <scope>NUCLEOTIDE SEQUENCE [LARGE SCALE GENOMIC DNA]</scope>
    <source>
        <strain evidence="5 6">DSM 17734</strain>
    </source>
</reference>
<dbReference type="GO" id="GO:0032259">
    <property type="term" value="P:methylation"/>
    <property type="evidence" value="ECO:0007669"/>
    <property type="project" value="UniProtKB-KW"/>
</dbReference>
<gene>
    <name evidence="5" type="ORF">DesyoDRAFT_5239</name>
</gene>
<dbReference type="InterPro" id="IPR001525">
    <property type="entry name" value="C5_MeTfrase"/>
</dbReference>
<evidence type="ECO:0000256" key="4">
    <source>
        <dbReference type="SAM" id="MobiDB-lite"/>
    </source>
</evidence>
<dbReference type="OrthoDB" id="9813719at2"/>
<dbReference type="SUPFAM" id="SSF53335">
    <property type="entry name" value="S-adenosyl-L-methionine-dependent methyltransferases"/>
    <property type="match status" value="1"/>
</dbReference>
<dbReference type="Gene3D" id="3.40.50.150">
    <property type="entry name" value="Vaccinia Virus protein VP39"/>
    <property type="match status" value="1"/>
</dbReference>
<name>H5XZX3_9FIRM</name>
<dbReference type="HOGENOM" id="CLU_028729_0_0_9"/>
<keyword evidence="3" id="KW-0680">Restriction system</keyword>
<keyword evidence="1" id="KW-0489">Methyltransferase</keyword>
<evidence type="ECO:0000313" key="6">
    <source>
        <dbReference type="Proteomes" id="UP000005104"/>
    </source>
</evidence>
<dbReference type="InterPro" id="IPR029063">
    <property type="entry name" value="SAM-dependent_MTases_sf"/>
</dbReference>
<dbReference type="GO" id="GO:0009307">
    <property type="term" value="P:DNA restriction-modification system"/>
    <property type="evidence" value="ECO:0007669"/>
    <property type="project" value="UniProtKB-KW"/>
</dbReference>
<dbReference type="STRING" id="768710.DesyoDRAFT_5239"/>
<evidence type="ECO:0000256" key="2">
    <source>
        <dbReference type="ARBA" id="ARBA00022679"/>
    </source>
</evidence>
<dbReference type="AlphaFoldDB" id="H5XZX3"/>
<proteinExistence type="predicted"/>
<dbReference type="REBASE" id="56436">
    <property type="entry name" value="M.Dyo17734ORF5239P"/>
</dbReference>
<dbReference type="eggNOG" id="COG0270">
    <property type="taxonomic scope" value="Bacteria"/>
</dbReference>